<dbReference type="AlphaFoldDB" id="A0A5C6DCF8"/>
<dbReference type="Pfam" id="PF07593">
    <property type="entry name" value="UnbV_ASPIC"/>
    <property type="match status" value="1"/>
</dbReference>
<reference evidence="2 3" key="1">
    <citation type="submission" date="2019-02" db="EMBL/GenBank/DDBJ databases">
        <title>Deep-cultivation of Planctomycetes and their phenomic and genomic characterization uncovers novel biology.</title>
        <authorList>
            <person name="Wiegand S."/>
            <person name="Jogler M."/>
            <person name="Boedeker C."/>
            <person name="Pinto D."/>
            <person name="Vollmers J."/>
            <person name="Rivas-Marin E."/>
            <person name="Kohn T."/>
            <person name="Peeters S.H."/>
            <person name="Heuer A."/>
            <person name="Rast P."/>
            <person name="Oberbeckmann S."/>
            <person name="Bunk B."/>
            <person name="Jeske O."/>
            <person name="Meyerdierks A."/>
            <person name="Storesund J.E."/>
            <person name="Kallscheuer N."/>
            <person name="Luecker S."/>
            <person name="Lage O.M."/>
            <person name="Pohl T."/>
            <person name="Merkel B.J."/>
            <person name="Hornburger P."/>
            <person name="Mueller R.-W."/>
            <person name="Bruemmer F."/>
            <person name="Labrenz M."/>
            <person name="Spormann A.M."/>
            <person name="Op Den Camp H."/>
            <person name="Overmann J."/>
            <person name="Amann R."/>
            <person name="Jetten M.S.M."/>
            <person name="Mascher T."/>
            <person name="Medema M.H."/>
            <person name="Devos D.P."/>
            <person name="Kaster A.-K."/>
            <person name="Ovreas L."/>
            <person name="Rohde M."/>
            <person name="Galperin M.Y."/>
            <person name="Jogler C."/>
        </authorList>
    </citation>
    <scope>NUCLEOTIDE SEQUENCE [LARGE SCALE GENOMIC DNA]</scope>
    <source>
        <strain evidence="2 3">Poly41</strain>
    </source>
</reference>
<dbReference type="Proteomes" id="UP000319143">
    <property type="component" value="Unassembled WGS sequence"/>
</dbReference>
<accession>A0A5C6DCF8</accession>
<evidence type="ECO:0000313" key="2">
    <source>
        <dbReference type="EMBL" id="TWU33925.1"/>
    </source>
</evidence>
<evidence type="ECO:0000313" key="3">
    <source>
        <dbReference type="Proteomes" id="UP000319143"/>
    </source>
</evidence>
<evidence type="ECO:0000259" key="1">
    <source>
        <dbReference type="Pfam" id="PF07593"/>
    </source>
</evidence>
<name>A0A5C6DCF8_9BACT</name>
<dbReference type="InterPro" id="IPR011519">
    <property type="entry name" value="UnbV_ASPIC"/>
</dbReference>
<dbReference type="RefSeq" id="WP_146529384.1">
    <property type="nucleotide sequence ID" value="NZ_SJPV01000009.1"/>
</dbReference>
<proteinExistence type="predicted"/>
<organism evidence="2 3">
    <name type="scientific">Novipirellula artificiosorum</name>
    <dbReference type="NCBI Taxonomy" id="2528016"/>
    <lineage>
        <taxon>Bacteria</taxon>
        <taxon>Pseudomonadati</taxon>
        <taxon>Planctomycetota</taxon>
        <taxon>Planctomycetia</taxon>
        <taxon>Pirellulales</taxon>
        <taxon>Pirellulaceae</taxon>
        <taxon>Novipirellula</taxon>
    </lineage>
</organism>
<dbReference type="EMBL" id="SJPV01000009">
    <property type="protein sequence ID" value="TWU33925.1"/>
    <property type="molecule type" value="Genomic_DNA"/>
</dbReference>
<sequence>MMQVGAEGSYLSQSPTDLHFGLGEAEKADLIEIVWPDGSEAKHENVTTDQIVEYVGAVQPRLLRHRDESD</sequence>
<feature type="domain" description="ASPIC/UnbV" evidence="1">
    <location>
        <begin position="3"/>
        <end position="52"/>
    </location>
</feature>
<keyword evidence="3" id="KW-1185">Reference proteome</keyword>
<protein>
    <submittedName>
        <fullName evidence="2">ASPIC and UnbV</fullName>
    </submittedName>
</protein>
<gene>
    <name evidence="2" type="ORF">Poly41_49250</name>
</gene>
<comment type="caution">
    <text evidence="2">The sequence shown here is derived from an EMBL/GenBank/DDBJ whole genome shotgun (WGS) entry which is preliminary data.</text>
</comment>